<dbReference type="PANTHER" id="PTHR30055:SF151">
    <property type="entry name" value="TRANSCRIPTIONAL REGULATORY PROTEIN"/>
    <property type="match status" value="1"/>
</dbReference>
<keyword evidence="1" id="KW-0805">Transcription regulation</keyword>
<comment type="caution">
    <text evidence="6">The sequence shown here is derived from an EMBL/GenBank/DDBJ whole genome shotgun (WGS) entry which is preliminary data.</text>
</comment>
<sequence>MAPTTPPVPLPRYLQLMWGVETGGRRGPKPGRTIQDIGAAAVAVADRDGLAGVSMKSVAAELGLTTMSLYRYVDSKDELYAVMLDTAYGRPDPGLTTRGSWRTRLERWARAIAAVRLEHPWTVTVPLGEPPATPNTARWTEAGLGSFTGTKLDAQQRFSSLLLIDGFVQQHIRQSLTLGFLGEGGQTLAGSDSYPENLYSVADPKEFPLLLAGAGEALADEAPDDDFFATELDFGIRTILDGIAVQVEAASR</sequence>
<evidence type="ECO:0000256" key="4">
    <source>
        <dbReference type="PROSITE-ProRule" id="PRU00335"/>
    </source>
</evidence>
<dbReference type="AlphaFoldDB" id="A0A849HR52"/>
<dbReference type="EMBL" id="JABEPQ010000003">
    <property type="protein sequence ID" value="NNM47077.1"/>
    <property type="molecule type" value="Genomic_DNA"/>
</dbReference>
<accession>A0A849HR52</accession>
<dbReference type="SUPFAM" id="SSF46689">
    <property type="entry name" value="Homeodomain-like"/>
    <property type="match status" value="1"/>
</dbReference>
<protein>
    <submittedName>
        <fullName evidence="6">TetR/AcrR family transcriptional regulator</fullName>
    </submittedName>
</protein>
<feature type="domain" description="HTH tetR-type" evidence="5">
    <location>
        <begin position="31"/>
        <end position="91"/>
    </location>
</feature>
<dbReference type="InterPro" id="IPR009057">
    <property type="entry name" value="Homeodomain-like_sf"/>
</dbReference>
<organism evidence="6 7">
    <name type="scientific">Knoellia koreensis</name>
    <dbReference type="NCBI Taxonomy" id="2730921"/>
    <lineage>
        <taxon>Bacteria</taxon>
        <taxon>Bacillati</taxon>
        <taxon>Actinomycetota</taxon>
        <taxon>Actinomycetes</taxon>
        <taxon>Micrococcales</taxon>
        <taxon>Intrasporangiaceae</taxon>
        <taxon>Knoellia</taxon>
    </lineage>
</organism>
<reference evidence="6 7" key="1">
    <citation type="submission" date="2020-04" db="EMBL/GenBank/DDBJ databases">
        <title>Knoellia sp. isolate from air conditioner.</title>
        <authorList>
            <person name="Chea S."/>
            <person name="Kim D.-U."/>
        </authorList>
    </citation>
    <scope>NUCLEOTIDE SEQUENCE [LARGE SCALE GENOMIC DNA]</scope>
    <source>
        <strain evidence="6 7">DB2414S</strain>
    </source>
</reference>
<dbReference type="Pfam" id="PF02909">
    <property type="entry name" value="TetR_C_1"/>
    <property type="match status" value="1"/>
</dbReference>
<gene>
    <name evidence="6" type="ORF">HJG52_13830</name>
</gene>
<dbReference type="Proteomes" id="UP000588586">
    <property type="component" value="Unassembled WGS sequence"/>
</dbReference>
<dbReference type="Gene3D" id="1.10.357.10">
    <property type="entry name" value="Tetracycline Repressor, domain 2"/>
    <property type="match status" value="1"/>
</dbReference>
<proteinExistence type="predicted"/>
<dbReference type="PANTHER" id="PTHR30055">
    <property type="entry name" value="HTH-TYPE TRANSCRIPTIONAL REGULATOR RUTR"/>
    <property type="match status" value="1"/>
</dbReference>
<dbReference type="PROSITE" id="PS50977">
    <property type="entry name" value="HTH_TETR_2"/>
    <property type="match status" value="1"/>
</dbReference>
<dbReference type="SUPFAM" id="SSF48498">
    <property type="entry name" value="Tetracyclin repressor-like, C-terminal domain"/>
    <property type="match status" value="1"/>
</dbReference>
<dbReference type="InterPro" id="IPR036271">
    <property type="entry name" value="Tet_transcr_reg_TetR-rel_C_sf"/>
</dbReference>
<dbReference type="GO" id="GO:0003700">
    <property type="term" value="F:DNA-binding transcription factor activity"/>
    <property type="evidence" value="ECO:0007669"/>
    <property type="project" value="TreeGrafter"/>
</dbReference>
<keyword evidence="2 4" id="KW-0238">DNA-binding</keyword>
<evidence type="ECO:0000256" key="2">
    <source>
        <dbReference type="ARBA" id="ARBA00023125"/>
    </source>
</evidence>
<name>A0A849HR52_9MICO</name>
<dbReference type="InterPro" id="IPR050109">
    <property type="entry name" value="HTH-type_TetR-like_transc_reg"/>
</dbReference>
<evidence type="ECO:0000256" key="3">
    <source>
        <dbReference type="ARBA" id="ARBA00023163"/>
    </source>
</evidence>
<keyword evidence="7" id="KW-1185">Reference proteome</keyword>
<dbReference type="Gene3D" id="1.10.10.60">
    <property type="entry name" value="Homeodomain-like"/>
    <property type="match status" value="1"/>
</dbReference>
<keyword evidence="3" id="KW-0804">Transcription</keyword>
<dbReference type="InterPro" id="IPR004111">
    <property type="entry name" value="Repressor_TetR_C"/>
</dbReference>
<evidence type="ECO:0000259" key="5">
    <source>
        <dbReference type="PROSITE" id="PS50977"/>
    </source>
</evidence>
<evidence type="ECO:0000313" key="7">
    <source>
        <dbReference type="Proteomes" id="UP000588586"/>
    </source>
</evidence>
<dbReference type="GO" id="GO:0000976">
    <property type="term" value="F:transcription cis-regulatory region binding"/>
    <property type="evidence" value="ECO:0007669"/>
    <property type="project" value="TreeGrafter"/>
</dbReference>
<dbReference type="RefSeq" id="WP_171244214.1">
    <property type="nucleotide sequence ID" value="NZ_JABEPQ010000003.1"/>
</dbReference>
<dbReference type="Pfam" id="PF00440">
    <property type="entry name" value="TetR_N"/>
    <property type="match status" value="1"/>
</dbReference>
<dbReference type="GO" id="GO:0045892">
    <property type="term" value="P:negative regulation of DNA-templated transcription"/>
    <property type="evidence" value="ECO:0007669"/>
    <property type="project" value="InterPro"/>
</dbReference>
<evidence type="ECO:0000256" key="1">
    <source>
        <dbReference type="ARBA" id="ARBA00023015"/>
    </source>
</evidence>
<dbReference type="InterPro" id="IPR001647">
    <property type="entry name" value="HTH_TetR"/>
</dbReference>
<evidence type="ECO:0000313" key="6">
    <source>
        <dbReference type="EMBL" id="NNM47077.1"/>
    </source>
</evidence>
<feature type="DNA-binding region" description="H-T-H motif" evidence="4">
    <location>
        <begin position="54"/>
        <end position="73"/>
    </location>
</feature>